<dbReference type="AlphaFoldDB" id="S4PN08"/>
<reference evidence="2" key="2">
    <citation type="submission" date="2013-05" db="EMBL/GenBank/DDBJ databases">
        <authorList>
            <person name="Carter J.-M."/>
            <person name="Baker S.C."/>
            <person name="Pink R."/>
            <person name="Carter D.R.F."/>
            <person name="Collins A."/>
            <person name="Tomlin J."/>
            <person name="Gibbs M."/>
            <person name="Breuker C.J."/>
        </authorList>
    </citation>
    <scope>NUCLEOTIDE SEQUENCE</scope>
    <source>
        <tissue evidence="2">Ovary</tissue>
    </source>
</reference>
<feature type="transmembrane region" description="Helical" evidence="1">
    <location>
        <begin position="718"/>
        <end position="738"/>
    </location>
</feature>
<feature type="transmembrane region" description="Helical" evidence="1">
    <location>
        <begin position="21"/>
        <end position="45"/>
    </location>
</feature>
<protein>
    <submittedName>
        <fullName evidence="2">Uncharacterized protein</fullName>
    </submittedName>
</protein>
<keyword evidence="1" id="KW-0812">Transmembrane</keyword>
<organism evidence="2">
    <name type="scientific">Pararge aegeria</name>
    <name type="common">speckled wood butterfly</name>
    <dbReference type="NCBI Taxonomy" id="116150"/>
    <lineage>
        <taxon>Eukaryota</taxon>
        <taxon>Metazoa</taxon>
        <taxon>Ecdysozoa</taxon>
        <taxon>Arthropoda</taxon>
        <taxon>Hexapoda</taxon>
        <taxon>Insecta</taxon>
        <taxon>Pterygota</taxon>
        <taxon>Neoptera</taxon>
        <taxon>Endopterygota</taxon>
        <taxon>Lepidoptera</taxon>
        <taxon>Glossata</taxon>
        <taxon>Ditrysia</taxon>
        <taxon>Papilionoidea</taxon>
        <taxon>Nymphalidae</taxon>
        <taxon>Satyrinae</taxon>
        <taxon>Satyrini</taxon>
        <taxon>Parargina</taxon>
        <taxon>Pararge</taxon>
    </lineage>
</organism>
<evidence type="ECO:0000256" key="1">
    <source>
        <dbReference type="SAM" id="Phobius"/>
    </source>
</evidence>
<accession>S4PN08</accession>
<evidence type="ECO:0000313" key="2">
    <source>
        <dbReference type="EMBL" id="JAA89300.1"/>
    </source>
</evidence>
<keyword evidence="1" id="KW-1133">Transmembrane helix</keyword>
<proteinExistence type="predicted"/>
<feature type="transmembrane region" description="Helical" evidence="1">
    <location>
        <begin position="227"/>
        <end position="246"/>
    </location>
</feature>
<keyword evidence="1" id="KW-0472">Membrane</keyword>
<reference evidence="2" key="1">
    <citation type="journal article" date="2013" name="BMC Genomics">
        <title>Unscrambling butterfly oogenesis.</title>
        <authorList>
            <person name="Carter J.M."/>
            <person name="Baker S.C."/>
            <person name="Pink R."/>
            <person name="Carter D.R."/>
            <person name="Collins A."/>
            <person name="Tomlin J."/>
            <person name="Gibbs M."/>
            <person name="Breuker C.J."/>
        </authorList>
    </citation>
    <scope>NUCLEOTIDE SEQUENCE</scope>
    <source>
        <tissue evidence="2">Ovary</tissue>
    </source>
</reference>
<sequence length="740" mass="84441">MSGLLFDSIILLTHHTNLTMGTLRCLSISSLLSIIISLFSTFGWATNDNLPIKIQWASLSPEAETASKVHFGNLHESSIEDMFSHYRKLNTEEVKNSVKNGFLLSGGLDQLSGIEERKKEVLKKFIHLTIDSVSSNYNYSDCGITAEDGSLKLKYCPGIMTVITLNHIGIYSCSSIKSLTVYGPVIIKSQRCSEQILSRGSCQLAANLNYLDNDCHLVTKDPINNHFLIGFLILLLINIFLLVVFFSSFSKWKKLKQDYSIKIKKTGIELTNYSRFDSEIGMTITKDQNEIEELMTTNCKKLSWFKILMVLCFCKPMPIESYELLDSQMVNSNLFKYTLTLASTETIEVGPKYIKFSNSDSTSRLVHLFSTYDWEIEFEDKYYCLQSGCNEKLICRQDLLPFVRSDEVIGDEFPTFKGRINYYSCKNMMSYCAFASGCFIMAFSLKLEEHKKYEVYKISQQSRISREVILPPGCYLDEYSPSRSSGVDEMYYVENKDGFGWFCHPTTYSHYPLPHSLGDLKVGLNNTVNFISDFMNCATDRWRDVYCTKPDSFISHLDEHCVRNQIENTGLTINRMSDSLSWPSNKLETIKISCDRDLKLIQSDHHCTEIQIEVWDTGNVQSDLLMSIFANSHSGVGVYILPDSVHSESHHFGCNGVWHNTFLYDIHSLNSSGIPYRFHTNIKQLINEDSKGIEIKPINEDHWYNVGLGKWFSSFRGWFTGFSGASVIMIGVIGICILRR</sequence>
<name>S4PN08_9NEOP</name>
<dbReference type="EMBL" id="GAIX01003260">
    <property type="protein sequence ID" value="JAA89300.1"/>
    <property type="molecule type" value="Transcribed_RNA"/>
</dbReference>